<gene>
    <name evidence="1" type="ORF">HMPREF0551_0422</name>
</gene>
<dbReference type="Pfam" id="PF08897">
    <property type="entry name" value="DUF1841"/>
    <property type="match status" value="1"/>
</dbReference>
<dbReference type="RefSeq" id="WP_005672374.1">
    <property type="nucleotide sequence ID" value="NZ_CP146288.1"/>
</dbReference>
<sequence length="171" mass="18755">MLFNPSVADVRRYFCNVWKKHQQGTPLEPLEMVALQWIGQHPEYHDELADLDRALEADYSPEAGRSNPFLHLSLHLAISEQRGIDQPRGIRQAMDVLEAKLGSAHDAAHVVQECLVEALWQSQRHGRPLDGNAYVNAVRQKAGLPPMPPDYSAGPGGYGGGTGAGGNIITR</sequence>
<dbReference type="InterPro" id="IPR014993">
    <property type="entry name" value="DUF1841"/>
</dbReference>
<protein>
    <recommendedName>
        <fullName evidence="3">DUF1841 domain-containing protein</fullName>
    </recommendedName>
</protein>
<dbReference type="EMBL" id="AEQP01000001">
    <property type="protein sequence ID" value="EFV96239.1"/>
    <property type="molecule type" value="Genomic_DNA"/>
</dbReference>
<evidence type="ECO:0008006" key="3">
    <source>
        <dbReference type="Google" id="ProtNLM"/>
    </source>
</evidence>
<dbReference type="eggNOG" id="ENOG50315C6">
    <property type="taxonomic scope" value="Bacteria"/>
</dbReference>
<dbReference type="AlphaFoldDB" id="E7RU03"/>
<evidence type="ECO:0000313" key="2">
    <source>
        <dbReference type="Proteomes" id="UP000011021"/>
    </source>
</evidence>
<name>E7RU03_9BURK</name>
<proteinExistence type="predicted"/>
<keyword evidence="2" id="KW-1185">Reference proteome</keyword>
<accession>E7RU03</accession>
<dbReference type="Proteomes" id="UP000011021">
    <property type="component" value="Unassembled WGS sequence"/>
</dbReference>
<reference evidence="1 2" key="1">
    <citation type="submission" date="2010-12" db="EMBL/GenBank/DDBJ databases">
        <authorList>
            <person name="Muzny D."/>
            <person name="Qin X."/>
            <person name="Deng J."/>
            <person name="Jiang H."/>
            <person name="Liu Y."/>
            <person name="Qu J."/>
            <person name="Song X.-Z."/>
            <person name="Zhang L."/>
            <person name="Thornton R."/>
            <person name="Coyle M."/>
            <person name="Francisco L."/>
            <person name="Jackson L."/>
            <person name="Javaid M."/>
            <person name="Korchina V."/>
            <person name="Kovar C."/>
            <person name="Mata R."/>
            <person name="Mathew T."/>
            <person name="Ngo R."/>
            <person name="Nguyen L."/>
            <person name="Nguyen N."/>
            <person name="Okwuonu G."/>
            <person name="Ongeri F."/>
            <person name="Pham C."/>
            <person name="Simmons D."/>
            <person name="Wilczek-Boney K."/>
            <person name="Hale W."/>
            <person name="Jakkamsetti A."/>
            <person name="Pham P."/>
            <person name="Ruth R."/>
            <person name="San Lucas F."/>
            <person name="Warren J."/>
            <person name="Zhang J."/>
            <person name="Zhao Z."/>
            <person name="Zhou C."/>
            <person name="Zhu D."/>
            <person name="Lee S."/>
            <person name="Bess C."/>
            <person name="Blankenburg K."/>
            <person name="Forbes L."/>
            <person name="Fu Q."/>
            <person name="Gubbala S."/>
            <person name="Hirani K."/>
            <person name="Jayaseelan J.C."/>
            <person name="Lara F."/>
            <person name="Munidasa M."/>
            <person name="Palculict T."/>
            <person name="Patil S."/>
            <person name="Pu L.-L."/>
            <person name="Saada N."/>
            <person name="Tang L."/>
            <person name="Weissenberger G."/>
            <person name="Zhu Y."/>
            <person name="Hemphill L."/>
            <person name="Shang Y."/>
            <person name="Youmans B."/>
            <person name="Ayvaz T."/>
            <person name="Ross M."/>
            <person name="Santibanez J."/>
            <person name="Aqrawi P."/>
            <person name="Gross S."/>
            <person name="Joshi V."/>
            <person name="Fowler G."/>
            <person name="Nazareth L."/>
            <person name="Reid J."/>
            <person name="Worley K."/>
            <person name="Petrosino J."/>
            <person name="Highlander S."/>
            <person name="Gibbs R."/>
        </authorList>
    </citation>
    <scope>NUCLEOTIDE SEQUENCE [LARGE SCALE GENOMIC DNA]</scope>
    <source>
        <strain evidence="1 2">ATCC 51599</strain>
    </source>
</reference>
<evidence type="ECO:0000313" key="1">
    <source>
        <dbReference type="EMBL" id="EFV96239.1"/>
    </source>
</evidence>
<dbReference type="STRING" id="887898.HMPREF0551_0422"/>
<organism evidence="1 2">
    <name type="scientific">Lautropia mirabilis ATCC 51599</name>
    <dbReference type="NCBI Taxonomy" id="887898"/>
    <lineage>
        <taxon>Bacteria</taxon>
        <taxon>Pseudomonadati</taxon>
        <taxon>Pseudomonadota</taxon>
        <taxon>Betaproteobacteria</taxon>
        <taxon>Burkholderiales</taxon>
        <taxon>Burkholderiaceae</taxon>
        <taxon>Lautropia</taxon>
    </lineage>
</organism>
<dbReference type="HOGENOM" id="CLU_120353_0_0_4"/>
<comment type="caution">
    <text evidence="1">The sequence shown here is derived from an EMBL/GenBank/DDBJ whole genome shotgun (WGS) entry which is preliminary data.</text>
</comment>